<keyword evidence="3" id="KW-1185">Reference proteome</keyword>
<keyword evidence="1" id="KW-1133">Transmembrane helix</keyword>
<name>A0A1I5UKR5_9RHOB</name>
<dbReference type="STRING" id="93684.SAMN05421853_10130"/>
<evidence type="ECO:0000313" key="3">
    <source>
        <dbReference type="Proteomes" id="UP000243106"/>
    </source>
</evidence>
<keyword evidence="1" id="KW-0812">Transmembrane</keyword>
<proteinExistence type="predicted"/>
<organism evidence="2 3">
    <name type="scientific">Roseivivax halotolerans</name>
    <dbReference type="NCBI Taxonomy" id="93684"/>
    <lineage>
        <taxon>Bacteria</taxon>
        <taxon>Pseudomonadati</taxon>
        <taxon>Pseudomonadota</taxon>
        <taxon>Alphaproteobacteria</taxon>
        <taxon>Rhodobacterales</taxon>
        <taxon>Roseobacteraceae</taxon>
        <taxon>Roseivivax</taxon>
    </lineage>
</organism>
<reference evidence="3" key="1">
    <citation type="submission" date="2016-10" db="EMBL/GenBank/DDBJ databases">
        <authorList>
            <person name="Varghese N."/>
            <person name="Submissions S."/>
        </authorList>
    </citation>
    <scope>NUCLEOTIDE SEQUENCE [LARGE SCALE GENOMIC DNA]</scope>
    <source>
        <strain evidence="3">JCM 10271</strain>
    </source>
</reference>
<keyword evidence="1" id="KW-0472">Membrane</keyword>
<dbReference type="EMBL" id="FOXV01000001">
    <property type="protein sequence ID" value="SFP95844.1"/>
    <property type="molecule type" value="Genomic_DNA"/>
</dbReference>
<evidence type="ECO:0000256" key="1">
    <source>
        <dbReference type="SAM" id="Phobius"/>
    </source>
</evidence>
<feature type="transmembrane region" description="Helical" evidence="1">
    <location>
        <begin position="91"/>
        <end position="110"/>
    </location>
</feature>
<sequence length="157" mass="17354">MDHADAHPGLDARPDPSDLSKFRLNLILNAGVQVGACHRGTSSAMDTAHKSFIQRQKKLNKKHRRLASGYVNRLNENGVIEHRPSRDYLRLTLAPFVILVAFFFAFKALLLTHLGDADYLAHLAALETGNLTEQVGARLMSLDPVTQFLADIAAQLI</sequence>
<dbReference type="Proteomes" id="UP000243106">
    <property type="component" value="Unassembled WGS sequence"/>
</dbReference>
<protein>
    <submittedName>
        <fullName evidence="2">Uncharacterized protein</fullName>
    </submittedName>
</protein>
<dbReference type="AlphaFoldDB" id="A0A1I5UKR5"/>
<evidence type="ECO:0000313" key="2">
    <source>
        <dbReference type="EMBL" id="SFP95844.1"/>
    </source>
</evidence>
<accession>A0A1I5UKR5</accession>
<gene>
    <name evidence="2" type="ORF">SAMN05421853_10130</name>
</gene>